<evidence type="ECO:0000313" key="1">
    <source>
        <dbReference type="EMBL" id="KAI4811961.1"/>
    </source>
</evidence>
<comment type="caution">
    <text evidence="1">The sequence shown here is derived from an EMBL/GenBank/DDBJ whole genome shotgun (WGS) entry which is preliminary data.</text>
</comment>
<sequence length="1767" mass="200079">MQCTPESKVFLESLKEQQCFDDCADSGYSGLFHSPQSLSAVLSCPALSPVEFSERPKEKENLWLAVTPKENTREAVELLAKDSRVKQRPTAVNWCETPKVYKRDASLRHRLLLSKPSTDKTDNTRSPCSRRTESPIRVKSEHWLSVSLDSLDTVAGAFASSTLKSQQDLPLSGRKCRILFTQVRTSTLEDGKLNSGNLSNFEGRGSLTDADFSESISASDQGPSDTSCFMKSLPASSKDSSQSPVSHVGNDLYDSSSGLYTPSSSHTPKYIRSVCEDSGFSSLALDKSQDSSVDHDGSFLELLLLSASRGSCDTPNLAEARRRSRLQRQHRLSTLREGGSQSEDDPAERKQDRLYSRSKEDEVFADWATPRSVLFAKHSVMSDLAMAKQGDASPLRENTAKPENVTPANPDLRTTPVNLSLTPALQLVHAMCQQKAHMFFGQSPSLKEQLKSTAALAETPVTFRTTMPLAGLIGRKMGLRKVDILSELKKRNLRHILALVLSHLTPHGIYRCGRVCKKWNEIIQQDKRASFKRRSHLSEMEAALEHGGGVHVPDADTRLALLKRSALKTVQAQSRSFSFCTPQSANSTLTPSGLSTLNPGSSHKRDKFLEVAKTLFNDESLKPCPRCQSPARCHSVKREGVCSTADCAFQFCSACLCAFHGSRECGSQSAGRRRKDIILPGSAQSKRNENSLASDEVLVHFFNDFLSLPSFPEALQYDPQTGQFELVDGAADFVSRRIRSVLHSSKSQLLPGDPTAPARTPPVDNRYTVHCLDREQGIQWIIKERLPFFLLSDCYSEYRLAKLLFGWSPVCIHRGKGGSGGAPMSAPQLRCSAQTDQESKTALTVLTCSHSQSNSSAKEGSMRMLNVTCLCSDHMEHLNTQCSVTFRCSERGESPILQGTHTELSLHAREETLLKESSEVQLEEEEATVVKQVLNNALSQADTSDCWSTSGEQTRRNSTHRSCETCIQHVADGGTDRLGGGEEELQEGKKKSGAEEKTKWPKKNREVGRRDRDPENIHDTCCQGTCCRGNRQGVDELKEFLRGTSGEKLLNLWMDIERLKAPQNRERKYRYLVLMRSRHLVSSSLSVELLSRLGLTTSPCWTEDRLHSVQPPLTEALLHYWVPRFWTSHCARAEYEDPPPLELWTACGVSPLSDTQPHHGSTTMTPSPHSQLCSGRSQLLDSRRMEKMIQALSADSCAGLYFTHFCEQSGNQLWENAVYFWTDLQHYHELFYQDGLDHYRVQREAQLLYSTYLFSSARRSIGVDEEIRTEVYDQLMPAFEEVFDRVEEHTLNTLLEPWTLLLSRDKESFQKVLMQDEVRRVDSQEYRDLQSLYEESEFRLKQVEQSQSILFPYPINPSTPFTKGAHAPNSWSQMSPNLKGYRLGSLLRHHHEIGHFMSFLQNHDASIHLTCWLDLEQYRRTAQRDMAVRQERSSHIATKYLNRKYFFGSDSPASSEQQNDAGELERLKLECLSDPVVVQIQAIIRSHMENTWLPLFLSTAEFTERLRNQPKVNIRMRREETGVKMVKRIIKETDDIREVKFSKAEMRTEIRLREQPQTAGRPSQAVYREARRRKEAWEAGGLWMSSSKEILLFRQTLLHPDTCVRFQHFASLKGDFLEKDVLFWLEVQRYKDLCHSHSDEATIQQKVSTIINCFVNSSMPPALQIDIPPEQAQHLLERRQQLGPYIFREAQRSVFSALLKCWPEFQELSSRVQEEQLLPLLQERRLSWSYSKYTAALRREEVLLRRQSQLGASIPASATSQTKCRKP</sequence>
<evidence type="ECO:0000313" key="2">
    <source>
        <dbReference type="Proteomes" id="UP001057452"/>
    </source>
</evidence>
<dbReference type="Proteomes" id="UP001057452">
    <property type="component" value="Chromosome 16"/>
</dbReference>
<gene>
    <name evidence="1" type="ORF">KUCAC02_014819</name>
</gene>
<dbReference type="EMBL" id="CM043800">
    <property type="protein sequence ID" value="KAI4811961.1"/>
    <property type="molecule type" value="Genomic_DNA"/>
</dbReference>
<accession>A0ACB9WGM6</accession>
<name>A0ACB9WGM6_CHAAC</name>
<protein>
    <submittedName>
        <fullName evidence="1">Uncharacterized protein</fullName>
    </submittedName>
</protein>
<proteinExistence type="predicted"/>
<organism evidence="1 2">
    <name type="scientific">Chaenocephalus aceratus</name>
    <name type="common">Blackfin icefish</name>
    <name type="synonym">Chaenichthys aceratus</name>
    <dbReference type="NCBI Taxonomy" id="36190"/>
    <lineage>
        <taxon>Eukaryota</taxon>
        <taxon>Metazoa</taxon>
        <taxon>Chordata</taxon>
        <taxon>Craniata</taxon>
        <taxon>Vertebrata</taxon>
        <taxon>Euteleostomi</taxon>
        <taxon>Actinopterygii</taxon>
        <taxon>Neopterygii</taxon>
        <taxon>Teleostei</taxon>
        <taxon>Neoteleostei</taxon>
        <taxon>Acanthomorphata</taxon>
        <taxon>Eupercaria</taxon>
        <taxon>Perciformes</taxon>
        <taxon>Notothenioidei</taxon>
        <taxon>Channichthyidae</taxon>
        <taxon>Chaenocephalus</taxon>
    </lineage>
</organism>
<keyword evidence="2" id="KW-1185">Reference proteome</keyword>
<reference evidence="1" key="1">
    <citation type="submission" date="2022-05" db="EMBL/GenBank/DDBJ databases">
        <title>Chromosome-level genome of Chaenocephalus aceratus.</title>
        <authorList>
            <person name="Park H."/>
        </authorList>
    </citation>
    <scope>NUCLEOTIDE SEQUENCE</scope>
    <source>
        <strain evidence="1">KU_202001</strain>
    </source>
</reference>